<dbReference type="Proteomes" id="UP000029443">
    <property type="component" value="Unassembled WGS sequence"/>
</dbReference>
<dbReference type="InterPro" id="IPR008258">
    <property type="entry name" value="Transglycosylase_SLT_dom_1"/>
</dbReference>
<evidence type="ECO:0000256" key="1">
    <source>
        <dbReference type="ARBA" id="ARBA00007734"/>
    </source>
</evidence>
<dbReference type="PANTHER" id="PTHR37423">
    <property type="entry name" value="SOLUBLE LYTIC MUREIN TRANSGLYCOSYLASE-RELATED"/>
    <property type="match status" value="1"/>
</dbReference>
<keyword evidence="2 3" id="KW-0732">Signal</keyword>
<comment type="similarity">
    <text evidence="1">Belongs to the transglycosylase Slt family.</text>
</comment>
<dbReference type="PANTHER" id="PTHR37423:SF5">
    <property type="entry name" value="SOLUBLE LYTIC MUREIN TRANSGLYCOSYLASE"/>
    <property type="match status" value="1"/>
</dbReference>
<dbReference type="Gene3D" id="1.10.1240.20">
    <property type="entry name" value="Lytic transglycosylase, superhelical linker domain"/>
    <property type="match status" value="1"/>
</dbReference>
<dbReference type="Gene3D" id="1.10.530.10">
    <property type="match status" value="1"/>
</dbReference>
<dbReference type="EMBL" id="ARXU01000013">
    <property type="protein sequence ID" value="KGD60175.1"/>
    <property type="molecule type" value="Genomic_DNA"/>
</dbReference>
<proteinExistence type="inferred from homology"/>
<dbReference type="SUPFAM" id="SSF48435">
    <property type="entry name" value="Bacterial muramidases"/>
    <property type="match status" value="1"/>
</dbReference>
<keyword evidence="7" id="KW-1185">Reference proteome</keyword>
<reference evidence="6 7" key="1">
    <citation type="submission" date="2012-09" db="EMBL/GenBank/DDBJ databases">
        <title>Genome Sequence of alkane-degrading Bacterium Alcanivorax jadensis T9.</title>
        <authorList>
            <person name="Lai Q."/>
            <person name="Shao Z."/>
        </authorList>
    </citation>
    <scope>NUCLEOTIDE SEQUENCE [LARGE SCALE GENOMIC DNA]</scope>
    <source>
        <strain evidence="6 7">T9</strain>
    </source>
</reference>
<dbReference type="InterPro" id="IPR012289">
    <property type="entry name" value="Lytic_TGlycosylase_superhlx_L"/>
</dbReference>
<dbReference type="Gene3D" id="1.25.20.10">
    <property type="entry name" value="Bacterial muramidases"/>
    <property type="match status" value="1"/>
</dbReference>
<accession>A0ABR4W9W2</accession>
<organism evidence="6 7">
    <name type="scientific">Alcanivorax jadensis T9</name>
    <dbReference type="NCBI Taxonomy" id="1177181"/>
    <lineage>
        <taxon>Bacteria</taxon>
        <taxon>Pseudomonadati</taxon>
        <taxon>Pseudomonadota</taxon>
        <taxon>Gammaproteobacteria</taxon>
        <taxon>Oceanospirillales</taxon>
        <taxon>Alcanivoracaceae</taxon>
        <taxon>Alcanivorax</taxon>
    </lineage>
</organism>
<dbReference type="InterPro" id="IPR037061">
    <property type="entry name" value="Lytic_TGlycoase_superhlx_L_sf"/>
</dbReference>
<evidence type="ECO:0000313" key="7">
    <source>
        <dbReference type="Proteomes" id="UP000029443"/>
    </source>
</evidence>
<dbReference type="PROSITE" id="PS00922">
    <property type="entry name" value="TRANSGLYCOSYLASE"/>
    <property type="match status" value="1"/>
</dbReference>
<evidence type="ECO:0000259" key="4">
    <source>
        <dbReference type="Pfam" id="PF01464"/>
    </source>
</evidence>
<evidence type="ECO:0000256" key="2">
    <source>
        <dbReference type="ARBA" id="ARBA00022729"/>
    </source>
</evidence>
<feature type="chain" id="PRO_5046343167" evidence="3">
    <location>
        <begin position="32"/>
        <end position="652"/>
    </location>
</feature>
<feature type="signal peptide" evidence="3">
    <location>
        <begin position="1"/>
        <end position="31"/>
    </location>
</feature>
<dbReference type="InterPro" id="IPR023346">
    <property type="entry name" value="Lysozyme-like_dom_sf"/>
</dbReference>
<name>A0ABR4W9W2_9GAMM</name>
<evidence type="ECO:0000313" key="6">
    <source>
        <dbReference type="EMBL" id="KGD60175.1"/>
    </source>
</evidence>
<dbReference type="Pfam" id="PF14718">
    <property type="entry name" value="SLT_L"/>
    <property type="match status" value="1"/>
</dbReference>
<dbReference type="Pfam" id="PF01464">
    <property type="entry name" value="SLT"/>
    <property type="match status" value="1"/>
</dbReference>
<dbReference type="CDD" id="cd13401">
    <property type="entry name" value="Slt70-like"/>
    <property type="match status" value="1"/>
</dbReference>
<evidence type="ECO:0000256" key="3">
    <source>
        <dbReference type="SAM" id="SignalP"/>
    </source>
</evidence>
<dbReference type="InterPro" id="IPR008939">
    <property type="entry name" value="Lytic_TGlycosylase_superhlx_U"/>
</dbReference>
<comment type="caution">
    <text evidence="6">The sequence shown here is derived from an EMBL/GenBank/DDBJ whole genome shotgun (WGS) entry which is preliminary data.</text>
</comment>
<protein>
    <submittedName>
        <fullName evidence="6">Lytic transglycosylase</fullName>
    </submittedName>
</protein>
<dbReference type="SUPFAM" id="SSF53955">
    <property type="entry name" value="Lysozyme-like"/>
    <property type="match status" value="1"/>
</dbReference>
<dbReference type="RefSeq" id="WP_052043039.1">
    <property type="nucleotide sequence ID" value="NZ_ARXU01000013.1"/>
</dbReference>
<sequence>MVSAAPCIRAVTYFRAVALFSCCLFSSLVAAATDSGVFRQALDAARNDDWNTLTRLEKQLGDDHPLQAYLDFHRLRAALPDLAPEKINDYARRYPDSPLPNDIRQLANVAYGKVEKWDALLAVNSNEPSATARQCYYYQAKLANGDDSALQAAADIWASGQSRPNQCDPLFDQAQAGGVIDDAAIWERQLLAFKANSHGLVRYLARKLEDTDYDTASDWLETLYRHPDKVDNLPTNIKPEQRQQLLAAAIHRWAYKDTVKARQWFDDHSRRQGLRDDAMREDAGRRIAWYSTIRGIEENRQWLDNWLTVNPDAELLDQRARRTIIEQDWDSAELWITRLPDSEQQDSRWLYWRARALEELNQPDQARALYRQASRHRNFFAFMAADRLGEPYHFSNAQVQPSADFTPPQAIARVRLLRELNEDYAARQEWLWLMWHNDDANVRQLAQHALEQHWYDLAVQASIQAKAWDVLAWRFPPAYQREFEQQAQRHDLDPWLAMAVARRESAFNPQARSPVGAMGLMQLMPGTARKVAKDANLGRPTTNTLQNADLNIKLGSRYLAELLDEFKGNRVLALAAYNAGPHRVNNWLREEDEAVPADVWIESIPFRETRDYVQAVLTYRALFVGLHDNQARTSQLLTEKESQDLYSVSMLD</sequence>
<feature type="domain" description="Transglycosylase SLT" evidence="4">
    <location>
        <begin position="483"/>
        <end position="593"/>
    </location>
</feature>
<feature type="domain" description="Lytic transglycosylase superhelical linker" evidence="5">
    <location>
        <begin position="409"/>
        <end position="470"/>
    </location>
</feature>
<evidence type="ECO:0000259" key="5">
    <source>
        <dbReference type="Pfam" id="PF14718"/>
    </source>
</evidence>
<gene>
    <name evidence="6" type="ORF">T9A_02748</name>
</gene>
<dbReference type="InterPro" id="IPR000189">
    <property type="entry name" value="Transglyc_AS"/>
</dbReference>